<dbReference type="KEGG" id="xdi:EZH22_12645"/>
<dbReference type="PROSITE" id="PS00166">
    <property type="entry name" value="ENOYL_COA_HYDRATASE"/>
    <property type="match status" value="1"/>
</dbReference>
<organism evidence="3 4">
    <name type="scientific">Xanthobacter dioxanivorans</name>
    <dbReference type="NCBI Taxonomy" id="2528964"/>
    <lineage>
        <taxon>Bacteria</taxon>
        <taxon>Pseudomonadati</taxon>
        <taxon>Pseudomonadota</taxon>
        <taxon>Alphaproteobacteria</taxon>
        <taxon>Hyphomicrobiales</taxon>
        <taxon>Xanthobacteraceae</taxon>
        <taxon>Xanthobacter</taxon>
    </lineage>
</organism>
<reference evidence="3 4" key="1">
    <citation type="submission" date="2020-10" db="EMBL/GenBank/DDBJ databases">
        <title>Degradation of 1,4-Dioxane by Xanthobacter sp. YN2, via a Novel Group-2 Soluble Di-Iron Monooxygenase.</title>
        <authorList>
            <person name="Ma F."/>
            <person name="Wang Y."/>
            <person name="Yang J."/>
            <person name="Guo H."/>
            <person name="Su D."/>
            <person name="Yu L."/>
        </authorList>
    </citation>
    <scope>NUCLEOTIDE SEQUENCE [LARGE SCALE GENOMIC DNA]</scope>
    <source>
        <strain evidence="3 4">YN2</strain>
    </source>
</reference>
<keyword evidence="4" id="KW-1185">Reference proteome</keyword>
<dbReference type="InterPro" id="IPR001753">
    <property type="entry name" value="Enoyl-CoA_hydra/iso"/>
</dbReference>
<dbReference type="Gene3D" id="3.90.226.10">
    <property type="entry name" value="2-enoyl-CoA Hydratase, Chain A, domain 1"/>
    <property type="match status" value="1"/>
</dbReference>
<proteinExistence type="inferred from homology"/>
<dbReference type="GO" id="GO:0006635">
    <property type="term" value="P:fatty acid beta-oxidation"/>
    <property type="evidence" value="ECO:0007669"/>
    <property type="project" value="TreeGrafter"/>
</dbReference>
<evidence type="ECO:0000256" key="2">
    <source>
        <dbReference type="RuleBase" id="RU003707"/>
    </source>
</evidence>
<evidence type="ECO:0000313" key="4">
    <source>
        <dbReference type="Proteomes" id="UP000596427"/>
    </source>
</evidence>
<dbReference type="RefSeq" id="WP_203195955.1">
    <property type="nucleotide sequence ID" value="NZ_CP063362.1"/>
</dbReference>
<dbReference type="SUPFAM" id="SSF52096">
    <property type="entry name" value="ClpP/crotonase"/>
    <property type="match status" value="1"/>
</dbReference>
<dbReference type="AlphaFoldDB" id="A0A974SKZ8"/>
<dbReference type="InterPro" id="IPR018376">
    <property type="entry name" value="Enoyl-CoA_hyd/isom_CS"/>
</dbReference>
<dbReference type="GO" id="GO:0003824">
    <property type="term" value="F:catalytic activity"/>
    <property type="evidence" value="ECO:0007669"/>
    <property type="project" value="InterPro"/>
</dbReference>
<dbReference type="EMBL" id="CP063362">
    <property type="protein sequence ID" value="QRG09037.1"/>
    <property type="molecule type" value="Genomic_DNA"/>
</dbReference>
<gene>
    <name evidence="3" type="ORF">EZH22_12645</name>
</gene>
<protein>
    <submittedName>
        <fullName evidence="3">Enoyl-CoA hydratase/isomerase family protein</fullName>
    </submittedName>
</protein>
<dbReference type="Pfam" id="PF00378">
    <property type="entry name" value="ECH_1"/>
    <property type="match status" value="1"/>
</dbReference>
<dbReference type="PANTHER" id="PTHR11941:SF54">
    <property type="entry name" value="ENOYL-COA HYDRATASE, MITOCHONDRIAL"/>
    <property type="match status" value="1"/>
</dbReference>
<accession>A0A974SKZ8</accession>
<name>A0A974SKZ8_9HYPH</name>
<comment type="similarity">
    <text evidence="1 2">Belongs to the enoyl-CoA hydratase/isomerase family.</text>
</comment>
<dbReference type="CDD" id="cd06558">
    <property type="entry name" value="crotonase-like"/>
    <property type="match status" value="1"/>
</dbReference>
<dbReference type="PANTHER" id="PTHR11941">
    <property type="entry name" value="ENOYL-COA HYDRATASE-RELATED"/>
    <property type="match status" value="1"/>
</dbReference>
<evidence type="ECO:0000256" key="1">
    <source>
        <dbReference type="ARBA" id="ARBA00005254"/>
    </source>
</evidence>
<dbReference type="Proteomes" id="UP000596427">
    <property type="component" value="Chromosome"/>
</dbReference>
<sequence>MNHPAPDAGPQRVALSIDGTVATLTLCRPQMNAIDDAMLEAILDALARVEASPAVILLRVRSDQRVFCAGADLDLVASRVGSADGAAAMVKTVELFHRAYGRLAALPAITIAELEGHALGGGLELALACDLRIAAHHAKLGLPEAKVGLLPGAGGTQRLTGLCGAGVASRLILTGEVIDGREAERLGLVQWTVHAVDFADLASEIAARVAALSPDAARAAKRCIGIASAIAPAGLSAEIEGIGALIRAPATEGYVATFLRR</sequence>
<evidence type="ECO:0000313" key="3">
    <source>
        <dbReference type="EMBL" id="QRG09037.1"/>
    </source>
</evidence>
<dbReference type="InterPro" id="IPR029045">
    <property type="entry name" value="ClpP/crotonase-like_dom_sf"/>
</dbReference>